<dbReference type="AlphaFoldDB" id="A0AA47I712"/>
<organism evidence="1 2">
    <name type="scientific">Clostridium estertheticum</name>
    <dbReference type="NCBI Taxonomy" id="238834"/>
    <lineage>
        <taxon>Bacteria</taxon>
        <taxon>Bacillati</taxon>
        <taxon>Bacillota</taxon>
        <taxon>Clostridia</taxon>
        <taxon>Eubacteriales</taxon>
        <taxon>Clostridiaceae</taxon>
        <taxon>Clostridium</taxon>
    </lineage>
</organism>
<evidence type="ECO:0000313" key="2">
    <source>
        <dbReference type="Proteomes" id="UP001164733"/>
    </source>
</evidence>
<accession>A0AA47I712</accession>
<sequence length="133" mass="14980">MVLVTENGYKILDPTKQQIANEICDLDGVDNSFAVLENDTESYIQVGGGPDDFTVEVRLYSIDGKFTHWKAEYQQTSSIDMKNVLIAGSLVKVQESQILNIKTVQNLFESFADSNFLAKIVKWTDMTSMFINN</sequence>
<name>A0AA47I712_9CLOT</name>
<proteinExistence type="predicted"/>
<reference evidence="1" key="1">
    <citation type="submission" date="2021-11" db="EMBL/GenBank/DDBJ databases">
        <title>Clostridia strains as spoilage organisms.</title>
        <authorList>
            <person name="Wambui J."/>
            <person name="Stevens M.J.A."/>
            <person name="Stephan R."/>
        </authorList>
    </citation>
    <scope>NUCLEOTIDE SEQUENCE</scope>
    <source>
        <strain evidence="1">CF009</strain>
    </source>
</reference>
<protein>
    <submittedName>
        <fullName evidence="1">Uncharacterized protein</fullName>
    </submittedName>
</protein>
<dbReference type="EMBL" id="CP086239">
    <property type="protein sequence ID" value="WAG62137.1"/>
    <property type="molecule type" value="Genomic_DNA"/>
</dbReference>
<dbReference type="RefSeq" id="WP_216127736.1">
    <property type="nucleotide sequence ID" value="NZ_CP086239.1"/>
</dbReference>
<dbReference type="Proteomes" id="UP001164733">
    <property type="component" value="Chromosome"/>
</dbReference>
<gene>
    <name evidence="1" type="ORF">LL038_07845</name>
</gene>
<evidence type="ECO:0000313" key="1">
    <source>
        <dbReference type="EMBL" id="WAG62137.1"/>
    </source>
</evidence>